<organism evidence="8 9">
    <name type="scientific">Rubroshorea leprosula</name>
    <dbReference type="NCBI Taxonomy" id="152421"/>
    <lineage>
        <taxon>Eukaryota</taxon>
        <taxon>Viridiplantae</taxon>
        <taxon>Streptophyta</taxon>
        <taxon>Embryophyta</taxon>
        <taxon>Tracheophyta</taxon>
        <taxon>Spermatophyta</taxon>
        <taxon>Magnoliopsida</taxon>
        <taxon>eudicotyledons</taxon>
        <taxon>Gunneridae</taxon>
        <taxon>Pentapetalae</taxon>
        <taxon>rosids</taxon>
        <taxon>malvids</taxon>
        <taxon>Malvales</taxon>
        <taxon>Dipterocarpaceae</taxon>
        <taxon>Rubroshorea</taxon>
    </lineage>
</organism>
<keyword evidence="4 6" id="KW-0472">Membrane</keyword>
<evidence type="ECO:0000256" key="3">
    <source>
        <dbReference type="ARBA" id="ARBA00022989"/>
    </source>
</evidence>
<dbReference type="PANTHER" id="PTHR43394">
    <property type="entry name" value="ATP-DEPENDENT PERMEASE MDL1, MITOCHONDRIAL"/>
    <property type="match status" value="1"/>
</dbReference>
<accession>A0AAV5I734</accession>
<feature type="transmembrane region" description="Helical" evidence="6">
    <location>
        <begin position="219"/>
        <end position="238"/>
    </location>
</feature>
<evidence type="ECO:0000256" key="1">
    <source>
        <dbReference type="ARBA" id="ARBA00004141"/>
    </source>
</evidence>
<dbReference type="Gene3D" id="1.20.1560.10">
    <property type="entry name" value="ABC transporter type 1, transmembrane domain"/>
    <property type="match status" value="1"/>
</dbReference>
<feature type="region of interest" description="Disordered" evidence="5">
    <location>
        <begin position="1"/>
        <end position="27"/>
    </location>
</feature>
<dbReference type="GO" id="GO:0005524">
    <property type="term" value="F:ATP binding"/>
    <property type="evidence" value="ECO:0007669"/>
    <property type="project" value="InterPro"/>
</dbReference>
<evidence type="ECO:0000256" key="4">
    <source>
        <dbReference type="ARBA" id="ARBA00023136"/>
    </source>
</evidence>
<reference evidence="8 9" key="1">
    <citation type="journal article" date="2021" name="Commun. Biol.">
        <title>The genome of Shorea leprosula (Dipterocarpaceae) highlights the ecological relevance of drought in aseasonal tropical rainforests.</title>
        <authorList>
            <person name="Ng K.K.S."/>
            <person name="Kobayashi M.J."/>
            <person name="Fawcett J.A."/>
            <person name="Hatakeyama M."/>
            <person name="Paape T."/>
            <person name="Ng C.H."/>
            <person name="Ang C.C."/>
            <person name="Tnah L.H."/>
            <person name="Lee C.T."/>
            <person name="Nishiyama T."/>
            <person name="Sese J."/>
            <person name="O'Brien M.J."/>
            <person name="Copetti D."/>
            <person name="Mohd Noor M.I."/>
            <person name="Ong R.C."/>
            <person name="Putra M."/>
            <person name="Sireger I.Z."/>
            <person name="Indrioko S."/>
            <person name="Kosugi Y."/>
            <person name="Izuno A."/>
            <person name="Isagi Y."/>
            <person name="Lee S.L."/>
            <person name="Shimizu K.K."/>
        </authorList>
    </citation>
    <scope>NUCLEOTIDE SEQUENCE [LARGE SCALE GENOMIC DNA]</scope>
    <source>
        <strain evidence="8">214</strain>
    </source>
</reference>
<dbReference type="AlphaFoldDB" id="A0AAV5I734"/>
<dbReference type="InterPro" id="IPR011527">
    <property type="entry name" value="ABC1_TM_dom"/>
</dbReference>
<evidence type="ECO:0000313" key="8">
    <source>
        <dbReference type="EMBL" id="GKU96937.1"/>
    </source>
</evidence>
<gene>
    <name evidence="8" type="ORF">SLEP1_g10118</name>
</gene>
<dbReference type="InterPro" id="IPR039421">
    <property type="entry name" value="Type_1_exporter"/>
</dbReference>
<dbReference type="CDD" id="cd18572">
    <property type="entry name" value="ABC_6TM_TAP"/>
    <property type="match status" value="1"/>
</dbReference>
<evidence type="ECO:0000256" key="6">
    <source>
        <dbReference type="SAM" id="Phobius"/>
    </source>
</evidence>
<dbReference type="Proteomes" id="UP001054252">
    <property type="component" value="Unassembled WGS sequence"/>
</dbReference>
<dbReference type="PROSITE" id="PS50929">
    <property type="entry name" value="ABC_TM1F"/>
    <property type="match status" value="1"/>
</dbReference>
<dbReference type="SUPFAM" id="SSF90123">
    <property type="entry name" value="ABC transporter transmembrane region"/>
    <property type="match status" value="1"/>
</dbReference>
<dbReference type="GO" id="GO:0015421">
    <property type="term" value="F:ABC-type oligopeptide transporter activity"/>
    <property type="evidence" value="ECO:0007669"/>
    <property type="project" value="TreeGrafter"/>
</dbReference>
<evidence type="ECO:0000259" key="7">
    <source>
        <dbReference type="PROSITE" id="PS50929"/>
    </source>
</evidence>
<keyword evidence="9" id="KW-1185">Reference proteome</keyword>
<proteinExistence type="predicted"/>
<name>A0AAV5I734_9ROSI</name>
<evidence type="ECO:0000313" key="9">
    <source>
        <dbReference type="Proteomes" id="UP001054252"/>
    </source>
</evidence>
<dbReference type="PANTHER" id="PTHR43394:SF19">
    <property type="entry name" value="ABC TRANSPORTER B FAMILY"/>
    <property type="match status" value="1"/>
</dbReference>
<protein>
    <recommendedName>
        <fullName evidence="7">ABC transmembrane type-1 domain-containing protein</fullName>
    </recommendedName>
</protein>
<evidence type="ECO:0000256" key="5">
    <source>
        <dbReference type="SAM" id="MobiDB-lite"/>
    </source>
</evidence>
<dbReference type="GO" id="GO:0016020">
    <property type="term" value="C:membrane"/>
    <property type="evidence" value="ECO:0007669"/>
    <property type="project" value="UniProtKB-SubCell"/>
</dbReference>
<dbReference type="Pfam" id="PF00664">
    <property type="entry name" value="ABC_membrane"/>
    <property type="match status" value="1"/>
</dbReference>
<comment type="subcellular location">
    <subcellularLocation>
        <location evidence="1">Membrane</location>
        <topology evidence="1">Multi-pass membrane protein</topology>
    </subcellularLocation>
</comment>
<sequence length="398" mass="44765">MMNKSRGDGRSGEDGVENKRHPWEERKGEKDKILTEYSVGFNWWNLSDFDEEKSEEAKPVTLWAALGRMWTLIGDEQWIVYLGLGGLIVAAVSEISMPSILAASIFSADSRATAEFHRNARLLIMLCITSGICSGLRSCCFAIANTVLVKRFRETLYLALVFQDMSFFDTETVGGLTSRLGADCQHLSKVIGNDVHLILRNIVQGTGALINLLKLSWPLTSPTLVICFALSTIVSVYGQYQKKAAKLTQEFNASANNTVQETLSMIRTVQVYGAEEEELRRYKKWLDKLAFVSIRESVAYGFWNMSFHTLYRLTQVIAVVLGGMSIMSSQVSPEQLTKYVLYCEWLIYATWRVVDNLSSLLQSIGASEKVLQLMDLMPSNLFSLEGKPFVWFFASEVL</sequence>
<feature type="transmembrane region" description="Helical" evidence="6">
    <location>
        <begin position="78"/>
        <end position="101"/>
    </location>
</feature>
<feature type="transmembrane region" description="Helical" evidence="6">
    <location>
        <begin position="122"/>
        <end position="144"/>
    </location>
</feature>
<keyword evidence="3 6" id="KW-1133">Transmembrane helix</keyword>
<comment type="caution">
    <text evidence="8">The sequence shown here is derived from an EMBL/GenBank/DDBJ whole genome shotgun (WGS) entry which is preliminary data.</text>
</comment>
<keyword evidence="2 6" id="KW-0812">Transmembrane</keyword>
<feature type="domain" description="ABC transmembrane type-1" evidence="7">
    <location>
        <begin position="82"/>
        <end position="362"/>
    </location>
</feature>
<dbReference type="InterPro" id="IPR036640">
    <property type="entry name" value="ABC1_TM_sf"/>
</dbReference>
<dbReference type="EMBL" id="BPVZ01000011">
    <property type="protein sequence ID" value="GKU96937.1"/>
    <property type="molecule type" value="Genomic_DNA"/>
</dbReference>
<evidence type="ECO:0000256" key="2">
    <source>
        <dbReference type="ARBA" id="ARBA00022692"/>
    </source>
</evidence>